<accession>A0A833UCM7</accession>
<evidence type="ECO:0000313" key="6">
    <source>
        <dbReference type="Proteomes" id="UP000619265"/>
    </source>
</evidence>
<reference evidence="5" key="1">
    <citation type="submission" date="2015-10" db="EMBL/GenBank/DDBJ databases">
        <authorList>
            <person name="Martinez-Garcia P.J."/>
            <person name="Crepeau M.W."/>
            <person name="Puiu D."/>
            <person name="Gonzalez-Ibeas D."/>
            <person name="Whalen J."/>
            <person name="Stevens K."/>
            <person name="Paul R."/>
            <person name="Butterfield T."/>
            <person name="Britton M."/>
            <person name="Reagan R."/>
            <person name="Chakraborty S."/>
            <person name="Walawage S.L."/>
            <person name="Vasquez-Gross H.A."/>
            <person name="Cardeno C."/>
            <person name="Famula R."/>
            <person name="Pratt K."/>
            <person name="Kuruganti S."/>
            <person name="Aradhya M.K."/>
            <person name="Leslie C.A."/>
            <person name="Dandekar A.M."/>
            <person name="Salzberg S.L."/>
            <person name="Wegrzyn J.L."/>
            <person name="Langley C.H."/>
            <person name="Neale D.B."/>
        </authorList>
    </citation>
    <scope>NUCLEOTIDE SEQUENCE</scope>
    <source>
        <tissue evidence="5">Leaves</tissue>
    </source>
</reference>
<dbReference type="PANTHER" id="PTHR32401">
    <property type="entry name" value="CONCANAVALIN A-LIKE LECTIN FAMILY PROTEIN"/>
    <property type="match status" value="1"/>
</dbReference>
<keyword evidence="3" id="KW-1133">Transmembrane helix</keyword>
<evidence type="ECO:0000256" key="1">
    <source>
        <dbReference type="ARBA" id="ARBA00007606"/>
    </source>
</evidence>
<dbReference type="EMBL" id="LIHL02000013">
    <property type="protein sequence ID" value="KAF5448515.1"/>
    <property type="molecule type" value="Genomic_DNA"/>
</dbReference>
<protein>
    <recommendedName>
        <fullName evidence="4">Legume lectin domain-containing protein</fullName>
    </recommendedName>
</protein>
<dbReference type="Gramene" id="Jr13_04410_p1">
    <property type="protein sequence ID" value="cds.Jr13_04410_p1"/>
    <property type="gene ID" value="Jr13_04410"/>
</dbReference>
<evidence type="ECO:0000313" key="5">
    <source>
        <dbReference type="EMBL" id="KAF5448515.1"/>
    </source>
</evidence>
<evidence type="ECO:0000256" key="2">
    <source>
        <dbReference type="ARBA" id="ARBA00022734"/>
    </source>
</evidence>
<dbReference type="SUPFAM" id="SSF49899">
    <property type="entry name" value="Concanavalin A-like lectins/glucanases"/>
    <property type="match status" value="1"/>
</dbReference>
<dbReference type="Pfam" id="PF00139">
    <property type="entry name" value="Lectin_legB"/>
    <property type="match status" value="1"/>
</dbReference>
<dbReference type="CDD" id="cd06899">
    <property type="entry name" value="lectin_legume_LecRK_Arcelin_ConA"/>
    <property type="match status" value="1"/>
</dbReference>
<keyword evidence="3" id="KW-0812">Transmembrane</keyword>
<dbReference type="InterPro" id="IPR019825">
    <property type="entry name" value="Lectin_legB_Mn/Ca_BS"/>
</dbReference>
<dbReference type="PIRSF" id="PIRSF002690">
    <property type="entry name" value="L-type_lectin_plant"/>
    <property type="match status" value="1"/>
</dbReference>
<evidence type="ECO:0000259" key="4">
    <source>
        <dbReference type="Pfam" id="PF00139"/>
    </source>
</evidence>
<dbReference type="PROSITE" id="PS00307">
    <property type="entry name" value="LECTIN_LEGUME_BETA"/>
    <property type="match status" value="1"/>
</dbReference>
<dbReference type="InterPro" id="IPR000985">
    <property type="entry name" value="Lectin_LegA_CS"/>
</dbReference>
<feature type="domain" description="Legume lectin" evidence="4">
    <location>
        <begin position="58"/>
        <end position="291"/>
    </location>
</feature>
<reference evidence="5" key="2">
    <citation type="submission" date="2020-03" db="EMBL/GenBank/DDBJ databases">
        <title>Walnut 2.0.</title>
        <authorList>
            <person name="Marrano A."/>
            <person name="Britton M."/>
            <person name="Zimin A.V."/>
            <person name="Zaini P.A."/>
            <person name="Workman R."/>
            <person name="Puiu D."/>
            <person name="Bianco L."/>
            <person name="Allen B.J."/>
            <person name="Troggio M."/>
            <person name="Leslie C.A."/>
            <person name="Timp W."/>
            <person name="Dendekar A."/>
            <person name="Salzberg S.L."/>
            <person name="Neale D.B."/>
        </authorList>
    </citation>
    <scope>NUCLEOTIDE SEQUENCE</scope>
    <source>
        <tissue evidence="5">Leaves</tissue>
    </source>
</reference>
<feature type="transmembrane region" description="Helical" evidence="3">
    <location>
        <begin position="37"/>
        <end position="56"/>
    </location>
</feature>
<gene>
    <name evidence="5" type="ORF">F2P56_029041</name>
</gene>
<evidence type="ECO:0000256" key="3">
    <source>
        <dbReference type="SAM" id="Phobius"/>
    </source>
</evidence>
<dbReference type="Proteomes" id="UP000619265">
    <property type="component" value="Unassembled WGS sequence"/>
</dbReference>
<feature type="non-terminal residue" evidence="5">
    <location>
        <position position="1"/>
    </location>
</feature>
<dbReference type="GO" id="GO:0030246">
    <property type="term" value="F:carbohydrate binding"/>
    <property type="evidence" value="ECO:0007669"/>
    <property type="project" value="UniProtKB-KW"/>
</dbReference>
<dbReference type="InterPro" id="IPR001220">
    <property type="entry name" value="Legume_lectin_dom"/>
</dbReference>
<name>A0A833UCM7_JUGRE</name>
<dbReference type="InterPro" id="IPR013320">
    <property type="entry name" value="ConA-like_dom_sf"/>
</dbReference>
<comment type="caution">
    <text evidence="5">The sequence shown here is derived from an EMBL/GenBank/DDBJ whole genome shotgun (WGS) entry which is preliminary data.</text>
</comment>
<proteinExistence type="inferred from homology"/>
<comment type="similarity">
    <text evidence="1">Belongs to the leguminous lectin family.</text>
</comment>
<dbReference type="Gene3D" id="2.60.120.200">
    <property type="match status" value="1"/>
</dbReference>
<keyword evidence="3" id="KW-0472">Membrane</keyword>
<dbReference type="AlphaFoldDB" id="A0A833UCM7"/>
<dbReference type="PROSITE" id="PS00308">
    <property type="entry name" value="LECTIN_LEGUME_ALPHA"/>
    <property type="match status" value="1"/>
</dbReference>
<organism evidence="5 6">
    <name type="scientific">Juglans regia</name>
    <name type="common">English walnut</name>
    <dbReference type="NCBI Taxonomy" id="51240"/>
    <lineage>
        <taxon>Eukaryota</taxon>
        <taxon>Viridiplantae</taxon>
        <taxon>Streptophyta</taxon>
        <taxon>Embryophyta</taxon>
        <taxon>Tracheophyta</taxon>
        <taxon>Spermatophyta</taxon>
        <taxon>Magnoliopsida</taxon>
        <taxon>eudicotyledons</taxon>
        <taxon>Gunneridae</taxon>
        <taxon>Pentapetalae</taxon>
        <taxon>rosids</taxon>
        <taxon>fabids</taxon>
        <taxon>Fagales</taxon>
        <taxon>Juglandaceae</taxon>
        <taxon>Juglans</taxon>
    </lineage>
</organism>
<dbReference type="InterPro" id="IPR050258">
    <property type="entry name" value="Leguminous_Lectin"/>
</dbReference>
<keyword evidence="2" id="KW-0430">Lectin</keyword>
<sequence>RYLSSKFKSYFMTICESSSSKVSLVSLPIMGIPPPKLLLPCLMMTIFLFLIIPSATQLSFSYSDFNKTLILSGNATVSGSVIQLTPNAVDNWGRVTYSEPLHLWDKESRKLSEFTTKFSFIIDSEGKDRYSDGITFFLASPDFPPPRPTDGAGIGLISRDQARDSSFLDANKFVAVEFDTFRNDELDPPEPVHEHVGININSIRSQNSTPWSSVIKENRTYSASISYDSAAQNLSVTFTGFSNGIIPIQQHLSAIVDLREYLPERVEFGFSSSTGLLSELHILRSWSFESTPP</sequence>
<dbReference type="PANTHER" id="PTHR32401:SF49">
    <property type="entry name" value="OS10G0129200 PROTEIN"/>
    <property type="match status" value="1"/>
</dbReference>
<dbReference type="InterPro" id="IPR016363">
    <property type="entry name" value="L-lectin"/>
</dbReference>